<sequence>MTDYQMARASLGARLRELRVEARLSGRALAEALGWPPSKVSRLELGRQTASVEDLEAWSVACGVPGAAVELSAQRRALETHYTSWRRQLAAGTRARQAASKSLEDRTRRFRIFETSCVPGLLQTPDYARHVLRHVIDFHRSPDDLEAGVRVRMERRRIIDEPGRVFDILVWEPALRTALAPPAVMAEQMDHIADVIQRGVVGVSVLPIAARVSVVPAHGFWMFDEGRVLIETTGAELSLTDDDAIAPYRKAFAELSRSAVRGAAALRIVARARQGFISAREG</sequence>
<dbReference type="InterPro" id="IPR010982">
    <property type="entry name" value="Lambda_DNA-bd_dom_sf"/>
</dbReference>
<proteinExistence type="predicted"/>
<keyword evidence="3" id="KW-1185">Reference proteome</keyword>
<dbReference type="SMART" id="SM00530">
    <property type="entry name" value="HTH_XRE"/>
    <property type="match status" value="1"/>
</dbReference>
<dbReference type="Proteomes" id="UP000190637">
    <property type="component" value="Unassembled WGS sequence"/>
</dbReference>
<feature type="domain" description="HTH cro/C1-type" evidence="1">
    <location>
        <begin position="15"/>
        <end position="69"/>
    </location>
</feature>
<accession>A0A1T4TE57</accession>
<dbReference type="PROSITE" id="PS50943">
    <property type="entry name" value="HTH_CROC1"/>
    <property type="match status" value="1"/>
</dbReference>
<name>A0A1T4TE57_9ACTN</name>
<dbReference type="Pfam" id="PF13560">
    <property type="entry name" value="HTH_31"/>
    <property type="match status" value="1"/>
</dbReference>
<dbReference type="CDD" id="cd00093">
    <property type="entry name" value="HTH_XRE"/>
    <property type="match status" value="1"/>
</dbReference>
<dbReference type="STRING" id="1122192.SAMN02745673_04835"/>
<dbReference type="AlphaFoldDB" id="A0A1T4TE57"/>
<dbReference type="RefSeq" id="WP_078764046.1">
    <property type="nucleotide sequence ID" value="NZ_FUWS01000019.1"/>
</dbReference>
<evidence type="ECO:0000259" key="1">
    <source>
        <dbReference type="PROSITE" id="PS50943"/>
    </source>
</evidence>
<reference evidence="2 3" key="1">
    <citation type="submission" date="2017-02" db="EMBL/GenBank/DDBJ databases">
        <authorList>
            <person name="Peterson S.W."/>
        </authorList>
    </citation>
    <scope>NUCLEOTIDE SEQUENCE [LARGE SCALE GENOMIC DNA]</scope>
    <source>
        <strain evidence="2 3">DSM 45154</strain>
    </source>
</reference>
<dbReference type="InterPro" id="IPR001387">
    <property type="entry name" value="Cro/C1-type_HTH"/>
</dbReference>
<dbReference type="Gene3D" id="1.10.260.40">
    <property type="entry name" value="lambda repressor-like DNA-binding domains"/>
    <property type="match status" value="1"/>
</dbReference>
<dbReference type="SUPFAM" id="SSF47413">
    <property type="entry name" value="lambda repressor-like DNA-binding domains"/>
    <property type="match status" value="1"/>
</dbReference>
<dbReference type="InterPro" id="IPR043917">
    <property type="entry name" value="DUF5753"/>
</dbReference>
<organism evidence="2 3">
    <name type="scientific">Marinactinospora thermotolerans DSM 45154</name>
    <dbReference type="NCBI Taxonomy" id="1122192"/>
    <lineage>
        <taxon>Bacteria</taxon>
        <taxon>Bacillati</taxon>
        <taxon>Actinomycetota</taxon>
        <taxon>Actinomycetes</taxon>
        <taxon>Streptosporangiales</taxon>
        <taxon>Nocardiopsidaceae</taxon>
        <taxon>Marinactinospora</taxon>
    </lineage>
</organism>
<dbReference type="OrthoDB" id="4966777at2"/>
<dbReference type="GO" id="GO:0003677">
    <property type="term" value="F:DNA binding"/>
    <property type="evidence" value="ECO:0007669"/>
    <property type="project" value="InterPro"/>
</dbReference>
<gene>
    <name evidence="2" type="ORF">SAMN02745673_04835</name>
</gene>
<dbReference type="Pfam" id="PF19054">
    <property type="entry name" value="DUF5753"/>
    <property type="match status" value="1"/>
</dbReference>
<evidence type="ECO:0000313" key="3">
    <source>
        <dbReference type="Proteomes" id="UP000190637"/>
    </source>
</evidence>
<protein>
    <submittedName>
        <fullName evidence="2">Transcriptional regulator, contains XRE-family HTH domain</fullName>
    </submittedName>
</protein>
<evidence type="ECO:0000313" key="2">
    <source>
        <dbReference type="EMBL" id="SKA38469.1"/>
    </source>
</evidence>
<dbReference type="EMBL" id="FUWS01000019">
    <property type="protein sequence ID" value="SKA38469.1"/>
    <property type="molecule type" value="Genomic_DNA"/>
</dbReference>